<gene>
    <name evidence="1" type="ORF">JK358_37585</name>
</gene>
<dbReference type="RefSeq" id="WP_201958309.1">
    <property type="nucleotide sequence ID" value="NZ_JAERRJ010000024.1"/>
</dbReference>
<organism evidence="1 2">
    <name type="scientific">Nocardia acididurans</name>
    <dbReference type="NCBI Taxonomy" id="2802282"/>
    <lineage>
        <taxon>Bacteria</taxon>
        <taxon>Bacillati</taxon>
        <taxon>Actinomycetota</taxon>
        <taxon>Actinomycetes</taxon>
        <taxon>Mycobacteriales</taxon>
        <taxon>Nocardiaceae</taxon>
        <taxon>Nocardia</taxon>
    </lineage>
</organism>
<evidence type="ECO:0000313" key="2">
    <source>
        <dbReference type="Proteomes" id="UP000602198"/>
    </source>
</evidence>
<dbReference type="Proteomes" id="UP000602198">
    <property type="component" value="Unassembled WGS sequence"/>
</dbReference>
<comment type="caution">
    <text evidence="1">The sequence shown here is derived from an EMBL/GenBank/DDBJ whole genome shotgun (WGS) entry which is preliminary data.</text>
</comment>
<accession>A0ABS1MHT4</accession>
<evidence type="ECO:0000313" key="1">
    <source>
        <dbReference type="EMBL" id="MBL1080122.1"/>
    </source>
</evidence>
<sequence length="101" mass="10485">MDVQPVDVSALAHAVRAKATTLAAISLTEPARELDTALKGSRIVCALTGNPPTQTGILTQVDQLIASIATALCTIGHRISLPCHDPIPVDPNDSAVSHQGR</sequence>
<dbReference type="EMBL" id="JAERRJ010000024">
    <property type="protein sequence ID" value="MBL1080122.1"/>
    <property type="molecule type" value="Genomic_DNA"/>
</dbReference>
<name>A0ABS1MHT4_9NOCA</name>
<reference evidence="1 2" key="1">
    <citation type="submission" date="2021-01" db="EMBL/GenBank/DDBJ databases">
        <title>WGS of actinomycetes isolated from Thailand.</title>
        <authorList>
            <person name="Thawai C."/>
        </authorList>
    </citation>
    <scope>NUCLEOTIDE SEQUENCE [LARGE SCALE GENOMIC DNA]</scope>
    <source>
        <strain evidence="1 2">LPG 2</strain>
    </source>
</reference>
<proteinExistence type="predicted"/>
<keyword evidence="2" id="KW-1185">Reference proteome</keyword>
<protein>
    <submittedName>
        <fullName evidence="1">Uncharacterized protein</fullName>
    </submittedName>
</protein>